<dbReference type="OrthoDB" id="1493027at2"/>
<feature type="transmembrane region" description="Helical" evidence="1">
    <location>
        <begin position="88"/>
        <end position="107"/>
    </location>
</feature>
<name>A0A2T7BLJ7_9BACT</name>
<evidence type="ECO:0000259" key="3">
    <source>
        <dbReference type="Pfam" id="PF16344"/>
    </source>
</evidence>
<dbReference type="Gene3D" id="2.60.120.1440">
    <property type="match status" value="1"/>
</dbReference>
<dbReference type="Proteomes" id="UP000244450">
    <property type="component" value="Unassembled WGS sequence"/>
</dbReference>
<feature type="domain" description="Protein FecR C-terminal" evidence="3">
    <location>
        <begin position="318"/>
        <end position="387"/>
    </location>
</feature>
<keyword evidence="5" id="KW-1185">Reference proteome</keyword>
<dbReference type="Pfam" id="PF04773">
    <property type="entry name" value="FecR"/>
    <property type="match status" value="1"/>
</dbReference>
<dbReference type="EMBL" id="QCYK01000001">
    <property type="protein sequence ID" value="PUZ28553.1"/>
    <property type="molecule type" value="Genomic_DNA"/>
</dbReference>
<evidence type="ECO:0000313" key="4">
    <source>
        <dbReference type="EMBL" id="PUZ28553.1"/>
    </source>
</evidence>
<reference evidence="4 5" key="1">
    <citation type="submission" date="2018-04" db="EMBL/GenBank/DDBJ databases">
        <title>Chitinophaga fuyangensis sp. nov., isolated from soil in a chemical factory.</title>
        <authorList>
            <person name="Chen K."/>
        </authorList>
    </citation>
    <scope>NUCLEOTIDE SEQUENCE [LARGE SCALE GENOMIC DNA]</scope>
    <source>
        <strain evidence="4 5">LY-1</strain>
    </source>
</reference>
<dbReference type="InterPro" id="IPR032508">
    <property type="entry name" value="FecR_C"/>
</dbReference>
<dbReference type="AlphaFoldDB" id="A0A2T7BLJ7"/>
<organism evidence="4 5">
    <name type="scientific">Chitinophaga parva</name>
    <dbReference type="NCBI Taxonomy" id="2169414"/>
    <lineage>
        <taxon>Bacteria</taxon>
        <taxon>Pseudomonadati</taxon>
        <taxon>Bacteroidota</taxon>
        <taxon>Chitinophagia</taxon>
        <taxon>Chitinophagales</taxon>
        <taxon>Chitinophagaceae</taxon>
        <taxon>Chitinophaga</taxon>
    </lineage>
</organism>
<dbReference type="Gene3D" id="3.55.50.30">
    <property type="match status" value="1"/>
</dbReference>
<keyword evidence="1" id="KW-1133">Transmembrane helix</keyword>
<keyword evidence="1" id="KW-0812">Transmembrane</keyword>
<proteinExistence type="predicted"/>
<evidence type="ECO:0000256" key="1">
    <source>
        <dbReference type="SAM" id="Phobius"/>
    </source>
</evidence>
<protein>
    <submittedName>
        <fullName evidence="4">Iron dicitrate transport regulator FecR</fullName>
    </submittedName>
</protein>
<dbReference type="PANTHER" id="PTHR30273">
    <property type="entry name" value="PERIPLASMIC SIGNAL SENSOR AND SIGMA FACTOR ACTIVATOR FECR-RELATED"/>
    <property type="match status" value="1"/>
</dbReference>
<dbReference type="RefSeq" id="WP_108685192.1">
    <property type="nucleotide sequence ID" value="NZ_QCYK01000001.1"/>
</dbReference>
<accession>A0A2T7BLJ7</accession>
<dbReference type="InterPro" id="IPR012373">
    <property type="entry name" value="Ferrdict_sens_TM"/>
</dbReference>
<gene>
    <name evidence="4" type="ORF">DCC81_03470</name>
</gene>
<dbReference type="GO" id="GO:0016989">
    <property type="term" value="F:sigma factor antagonist activity"/>
    <property type="evidence" value="ECO:0007669"/>
    <property type="project" value="TreeGrafter"/>
</dbReference>
<feature type="domain" description="FecR protein" evidence="2">
    <location>
        <begin position="183"/>
        <end position="277"/>
    </location>
</feature>
<keyword evidence="1" id="KW-0472">Membrane</keyword>
<dbReference type="PANTHER" id="PTHR30273:SF2">
    <property type="entry name" value="PROTEIN FECR"/>
    <property type="match status" value="1"/>
</dbReference>
<sequence>MEDSVDIIIRMAKLTTRSLQEKISPEELVELKDWLAQSEKHRRYLANLFSDESLEEYAKPIRSDATQPEERETEKDKIRKTPAIIRRLIAWAALIAVLGGLSYYLWWQSNEKHLLEKPGPISTASVIEPGTSKAILTLPNGQQLSLKTGQDTDLLLSNSVIKQRGGTIKYQSTQQSGRQEYHVLSTPRGGQWHLTLPDGSEVWLNAASSIKYPTSFLAQDREVEITGEAYFQVKSSPSAPFIVKAPHTTVTVLGTSFNIAAYANDSTVETTLVGGVVKVSAGGKTRDLQPGTQAATTATGIIVRSANLDAVTAWKEGYFYYDQASLISVMNDLENWYDVNVKFETDFSKLPHFSGKIDRNISLDKILSMISETKVATFKIEGRTVIVQEAK</sequence>
<comment type="caution">
    <text evidence="4">The sequence shown here is derived from an EMBL/GenBank/DDBJ whole genome shotgun (WGS) entry which is preliminary data.</text>
</comment>
<evidence type="ECO:0000259" key="2">
    <source>
        <dbReference type="Pfam" id="PF04773"/>
    </source>
</evidence>
<dbReference type="Pfam" id="PF16344">
    <property type="entry name" value="FecR_C"/>
    <property type="match status" value="1"/>
</dbReference>
<evidence type="ECO:0000313" key="5">
    <source>
        <dbReference type="Proteomes" id="UP000244450"/>
    </source>
</evidence>
<dbReference type="InterPro" id="IPR006860">
    <property type="entry name" value="FecR"/>
</dbReference>